<evidence type="ECO:0000256" key="8">
    <source>
        <dbReference type="SAM" id="SignalP"/>
    </source>
</evidence>
<dbReference type="PANTHER" id="PTHR20961">
    <property type="entry name" value="GLYCOSYLTRANSFERASE"/>
    <property type="match status" value="1"/>
</dbReference>
<dbReference type="InterPro" id="IPR049625">
    <property type="entry name" value="Glyco_transf_61_cat"/>
</dbReference>
<feature type="domain" description="Glycosyltransferase 61 catalytic" evidence="9">
    <location>
        <begin position="131"/>
        <end position="330"/>
    </location>
</feature>
<dbReference type="Pfam" id="PF04577">
    <property type="entry name" value="Glyco_transf_61"/>
    <property type="match status" value="1"/>
</dbReference>
<evidence type="ECO:0000256" key="2">
    <source>
        <dbReference type="ARBA" id="ARBA00022676"/>
    </source>
</evidence>
<keyword evidence="6" id="KW-0472">Membrane</keyword>
<evidence type="ECO:0000256" key="6">
    <source>
        <dbReference type="ARBA" id="ARBA00023136"/>
    </source>
</evidence>
<evidence type="ECO:0000256" key="7">
    <source>
        <dbReference type="ARBA" id="ARBA00023180"/>
    </source>
</evidence>
<keyword evidence="10" id="KW-1185">Reference proteome</keyword>
<organism evidence="10 11">
    <name type="scientific">Limulus polyphemus</name>
    <name type="common">Atlantic horseshoe crab</name>
    <dbReference type="NCBI Taxonomy" id="6850"/>
    <lineage>
        <taxon>Eukaryota</taxon>
        <taxon>Metazoa</taxon>
        <taxon>Ecdysozoa</taxon>
        <taxon>Arthropoda</taxon>
        <taxon>Chelicerata</taxon>
        <taxon>Merostomata</taxon>
        <taxon>Xiphosura</taxon>
        <taxon>Limulidae</taxon>
        <taxon>Limulus</taxon>
    </lineage>
</organism>
<keyword evidence="2" id="KW-0328">Glycosyltransferase</keyword>
<feature type="chain" id="PRO_5047079314" evidence="8">
    <location>
        <begin position="25"/>
        <end position="367"/>
    </location>
</feature>
<proteinExistence type="predicted"/>
<keyword evidence="8" id="KW-0732">Signal</keyword>
<evidence type="ECO:0000313" key="11">
    <source>
        <dbReference type="RefSeq" id="XP_022243533.1"/>
    </source>
</evidence>
<evidence type="ECO:0000256" key="3">
    <source>
        <dbReference type="ARBA" id="ARBA00022679"/>
    </source>
</evidence>
<comment type="subcellular location">
    <subcellularLocation>
        <location evidence="1">Membrane</location>
        <topology evidence="1">Single-pass membrane protein</topology>
    </subcellularLocation>
</comment>
<evidence type="ECO:0000256" key="5">
    <source>
        <dbReference type="ARBA" id="ARBA00022989"/>
    </source>
</evidence>
<feature type="signal peptide" evidence="8">
    <location>
        <begin position="1"/>
        <end position="24"/>
    </location>
</feature>
<protein>
    <submittedName>
        <fullName evidence="11">EGF domain-specific O-linked N-acetylglucosamine transferase-like</fullName>
    </submittedName>
</protein>
<keyword evidence="5" id="KW-1133">Transmembrane helix</keyword>
<accession>A0ABM1SIS8</accession>
<keyword evidence="7" id="KW-0325">Glycoprotein</keyword>
<dbReference type="PANTHER" id="PTHR20961:SF38">
    <property type="entry name" value="PROTEIN O-LINKED-MANNOSE BETA-1,4-N-ACETYLGLUCOSAMINYLTRANSFERASE 2"/>
    <property type="match status" value="1"/>
</dbReference>
<evidence type="ECO:0000259" key="9">
    <source>
        <dbReference type="Pfam" id="PF04577"/>
    </source>
</evidence>
<dbReference type="Proteomes" id="UP000694941">
    <property type="component" value="Unplaced"/>
</dbReference>
<name>A0ABM1SIS8_LIMPO</name>
<dbReference type="RefSeq" id="XP_022243533.1">
    <property type="nucleotide sequence ID" value="XM_022387825.1"/>
</dbReference>
<dbReference type="GeneID" id="111086145"/>
<reference evidence="11" key="1">
    <citation type="submission" date="2025-08" db="UniProtKB">
        <authorList>
            <consortium name="RefSeq"/>
        </authorList>
    </citation>
    <scope>IDENTIFICATION</scope>
    <source>
        <tissue evidence="11">Muscle</tissue>
    </source>
</reference>
<evidence type="ECO:0000313" key="10">
    <source>
        <dbReference type="Proteomes" id="UP000694941"/>
    </source>
</evidence>
<dbReference type="InterPro" id="IPR007657">
    <property type="entry name" value="Glycosyltransferase_61"/>
</dbReference>
<evidence type="ECO:0000256" key="1">
    <source>
        <dbReference type="ARBA" id="ARBA00004167"/>
    </source>
</evidence>
<keyword evidence="3" id="KW-0808">Transferase</keyword>
<gene>
    <name evidence="11" type="primary">LOC111086145</name>
</gene>
<evidence type="ECO:0000256" key="4">
    <source>
        <dbReference type="ARBA" id="ARBA00022692"/>
    </source>
</evidence>
<keyword evidence="4" id="KW-0812">Transmembrane</keyword>
<sequence length="367" mass="42764">MSSVHPKLCQFLLLTCWYITISSVERITEDQDPHCEDSDKDDPSCIIEDVSHFPGHWPSSYCKVKNVAFHVGEKSLKVKKSTILHLDQCFGIKDIWTFDLFKNKFMNKLDCDQVFERGYFVTMYYYHGSNYFHLHYDTVLPLYVALHCDSNNKELADEDIVILPAIELTRGQNIDWETKAFMDPKMYWMDVLQLVTSPHKILPVDLRLRAVNKTICFKEAFFGTPQVKFSDPTIIRGYRDFIKKRLSIKELDSGWIQPHVGIIHREGRRKILNEKELMRSVDKFSDVELIDFSKMSFQEQVNKVQDYDILVGINGAGLTNALYLPNHSVAIQLIPYKTFGLHYQELVGLITMYVGYFVLRILHEKGE</sequence>